<name>A0AAP0KUA8_9MAGN</name>
<keyword evidence="4" id="KW-1185">Reference proteome</keyword>
<dbReference type="AlphaFoldDB" id="A0AAP0KUA8"/>
<accession>A0AAP0KUA8</accession>
<dbReference type="Proteomes" id="UP001419268">
    <property type="component" value="Unassembled WGS sequence"/>
</dbReference>
<evidence type="ECO:0000256" key="1">
    <source>
        <dbReference type="SAM" id="MobiDB-lite"/>
    </source>
</evidence>
<evidence type="ECO:0000256" key="2">
    <source>
        <dbReference type="SAM" id="SignalP"/>
    </source>
</evidence>
<evidence type="ECO:0000313" key="4">
    <source>
        <dbReference type="Proteomes" id="UP001419268"/>
    </source>
</evidence>
<gene>
    <name evidence="3" type="ORF">Scep_004677</name>
</gene>
<sequence>MASSKRGAFLLLVLVIFYAFATASKEEIADPYEVDDIEPERPPTHHEAPPTYKLNQPVYRTRDGSHQGVNPGRHADLN</sequence>
<proteinExistence type="predicted"/>
<feature type="region of interest" description="Disordered" evidence="1">
    <location>
        <begin position="33"/>
        <end position="78"/>
    </location>
</feature>
<reference evidence="3 4" key="1">
    <citation type="submission" date="2024-01" db="EMBL/GenBank/DDBJ databases">
        <title>Genome assemblies of Stephania.</title>
        <authorList>
            <person name="Yang L."/>
        </authorList>
    </citation>
    <scope>NUCLEOTIDE SEQUENCE [LARGE SCALE GENOMIC DNA]</scope>
    <source>
        <strain evidence="3">JXDWG</strain>
        <tissue evidence="3">Leaf</tissue>
    </source>
</reference>
<protein>
    <submittedName>
        <fullName evidence="3">Uncharacterized protein</fullName>
    </submittedName>
</protein>
<feature type="compositionally biased region" description="Basic and acidic residues" evidence="1">
    <location>
        <begin position="39"/>
        <end position="48"/>
    </location>
</feature>
<keyword evidence="2" id="KW-0732">Signal</keyword>
<evidence type="ECO:0000313" key="3">
    <source>
        <dbReference type="EMBL" id="KAK9158103.1"/>
    </source>
</evidence>
<feature type="signal peptide" evidence="2">
    <location>
        <begin position="1"/>
        <end position="23"/>
    </location>
</feature>
<organism evidence="3 4">
    <name type="scientific">Stephania cephalantha</name>
    <dbReference type="NCBI Taxonomy" id="152367"/>
    <lineage>
        <taxon>Eukaryota</taxon>
        <taxon>Viridiplantae</taxon>
        <taxon>Streptophyta</taxon>
        <taxon>Embryophyta</taxon>
        <taxon>Tracheophyta</taxon>
        <taxon>Spermatophyta</taxon>
        <taxon>Magnoliopsida</taxon>
        <taxon>Ranunculales</taxon>
        <taxon>Menispermaceae</taxon>
        <taxon>Menispermoideae</taxon>
        <taxon>Cissampelideae</taxon>
        <taxon>Stephania</taxon>
    </lineage>
</organism>
<feature type="chain" id="PRO_5043004557" evidence="2">
    <location>
        <begin position="24"/>
        <end position="78"/>
    </location>
</feature>
<dbReference type="EMBL" id="JBBNAG010000002">
    <property type="protein sequence ID" value="KAK9158103.1"/>
    <property type="molecule type" value="Genomic_DNA"/>
</dbReference>
<comment type="caution">
    <text evidence="3">The sequence shown here is derived from an EMBL/GenBank/DDBJ whole genome shotgun (WGS) entry which is preliminary data.</text>
</comment>